<keyword evidence="4" id="KW-0633">Potassium transport</keyword>
<keyword evidence="6" id="KW-0631">Potassium channel</keyword>
<feature type="transmembrane region" description="Helical" evidence="13">
    <location>
        <begin position="125"/>
        <end position="147"/>
    </location>
</feature>
<dbReference type="AlphaFoldDB" id="A0A8J3KRC4"/>
<evidence type="ECO:0000256" key="2">
    <source>
        <dbReference type="ARBA" id="ARBA00006920"/>
    </source>
</evidence>
<keyword evidence="8 13" id="KW-1133">Transmembrane helix</keyword>
<feature type="transmembrane region" description="Helical" evidence="13">
    <location>
        <begin position="21"/>
        <end position="40"/>
    </location>
</feature>
<feature type="transmembrane region" description="Helical" evidence="13">
    <location>
        <begin position="99"/>
        <end position="119"/>
    </location>
</feature>
<dbReference type="InterPro" id="IPR010617">
    <property type="entry name" value="TMEM175-like"/>
</dbReference>
<dbReference type="EMBL" id="BONI01000037">
    <property type="protein sequence ID" value="GIG07692.1"/>
    <property type="molecule type" value="Genomic_DNA"/>
</dbReference>
<evidence type="ECO:0000256" key="3">
    <source>
        <dbReference type="ARBA" id="ARBA00022448"/>
    </source>
</evidence>
<keyword evidence="15" id="KW-1185">Reference proteome</keyword>
<dbReference type="Proteomes" id="UP000630887">
    <property type="component" value="Unassembled WGS sequence"/>
</dbReference>
<comment type="subcellular location">
    <subcellularLocation>
        <location evidence="1">Membrane</location>
        <topology evidence="1">Multi-pass membrane protein</topology>
    </subcellularLocation>
</comment>
<keyword evidence="11" id="KW-0407">Ion channel</keyword>
<dbReference type="PANTHER" id="PTHR31462:SF5">
    <property type="entry name" value="ENDOSOMAL_LYSOSOMAL PROTON CHANNEL TMEM175"/>
    <property type="match status" value="1"/>
</dbReference>
<dbReference type="GO" id="GO:0005267">
    <property type="term" value="F:potassium channel activity"/>
    <property type="evidence" value="ECO:0007669"/>
    <property type="project" value="UniProtKB-KW"/>
</dbReference>
<dbReference type="Pfam" id="PF06736">
    <property type="entry name" value="TMEM175"/>
    <property type="match status" value="1"/>
</dbReference>
<organism evidence="14 15">
    <name type="scientific">Catellatospora coxensis</name>
    <dbReference type="NCBI Taxonomy" id="310354"/>
    <lineage>
        <taxon>Bacteria</taxon>
        <taxon>Bacillati</taxon>
        <taxon>Actinomycetota</taxon>
        <taxon>Actinomycetes</taxon>
        <taxon>Micromonosporales</taxon>
        <taxon>Micromonosporaceae</taxon>
        <taxon>Catellatospora</taxon>
    </lineage>
</organism>
<comment type="catalytic activity">
    <reaction evidence="12">
        <text>K(+)(in) = K(+)(out)</text>
        <dbReference type="Rhea" id="RHEA:29463"/>
        <dbReference type="ChEBI" id="CHEBI:29103"/>
    </reaction>
</comment>
<keyword evidence="9" id="KW-0406">Ion transport</keyword>
<dbReference type="RefSeq" id="WP_203694026.1">
    <property type="nucleotide sequence ID" value="NZ_BAAALC010000020.1"/>
</dbReference>
<comment type="caution">
    <text evidence="14">The sequence shown here is derived from an EMBL/GenBank/DDBJ whole genome shotgun (WGS) entry which is preliminary data.</text>
</comment>
<evidence type="ECO:0000256" key="7">
    <source>
        <dbReference type="ARBA" id="ARBA00022958"/>
    </source>
</evidence>
<reference evidence="14 15" key="1">
    <citation type="submission" date="2021-01" db="EMBL/GenBank/DDBJ databases">
        <title>Whole genome shotgun sequence of Catellatospora coxensis NBRC 107359.</title>
        <authorList>
            <person name="Komaki H."/>
            <person name="Tamura T."/>
        </authorList>
    </citation>
    <scope>NUCLEOTIDE SEQUENCE [LARGE SCALE GENOMIC DNA]</scope>
    <source>
        <strain evidence="14 15">NBRC 107359</strain>
    </source>
</reference>
<evidence type="ECO:0000256" key="11">
    <source>
        <dbReference type="ARBA" id="ARBA00023303"/>
    </source>
</evidence>
<evidence type="ECO:0000256" key="6">
    <source>
        <dbReference type="ARBA" id="ARBA00022826"/>
    </source>
</evidence>
<evidence type="ECO:0000256" key="10">
    <source>
        <dbReference type="ARBA" id="ARBA00023136"/>
    </source>
</evidence>
<dbReference type="GO" id="GO:0015252">
    <property type="term" value="F:proton channel activity"/>
    <property type="evidence" value="ECO:0007669"/>
    <property type="project" value="InterPro"/>
</dbReference>
<protein>
    <submittedName>
        <fullName evidence="14">DUF1211 domain-containing membrane protein</fullName>
    </submittedName>
</protein>
<evidence type="ECO:0000256" key="13">
    <source>
        <dbReference type="SAM" id="Phobius"/>
    </source>
</evidence>
<keyword evidence="10 13" id="KW-0472">Membrane</keyword>
<evidence type="ECO:0000256" key="12">
    <source>
        <dbReference type="ARBA" id="ARBA00034430"/>
    </source>
</evidence>
<name>A0A8J3KRC4_9ACTN</name>
<accession>A0A8J3KRC4</accession>
<evidence type="ECO:0000256" key="1">
    <source>
        <dbReference type="ARBA" id="ARBA00004141"/>
    </source>
</evidence>
<feature type="transmembrane region" description="Helical" evidence="13">
    <location>
        <begin position="60"/>
        <end position="78"/>
    </location>
</feature>
<gene>
    <name evidence="14" type="ORF">Cco03nite_43920</name>
</gene>
<evidence type="ECO:0000313" key="15">
    <source>
        <dbReference type="Proteomes" id="UP000630887"/>
    </source>
</evidence>
<keyword evidence="3" id="KW-0813">Transport</keyword>
<dbReference type="GO" id="GO:0016020">
    <property type="term" value="C:membrane"/>
    <property type="evidence" value="ECO:0007669"/>
    <property type="project" value="UniProtKB-SubCell"/>
</dbReference>
<evidence type="ECO:0000256" key="5">
    <source>
        <dbReference type="ARBA" id="ARBA00022692"/>
    </source>
</evidence>
<proteinExistence type="inferred from homology"/>
<sequence length="216" mass="23514">MVRGSARVWARDSVEFGRVTAFSDGLFGIAMTLLIVEVGVPRLSDVGSTRELLSKLVDLLPEFAGFFLSFALIGRYWLAHHKMFSVMHGVDYGLIARNMVYLAFIAFMPFPTALLGDYFGNPLAVSAYAVTGAIVSGLEVVLLRYAWTAGLLRVKVTPDVMRWGSIMALSPVVAFLLSIPVAFFVGTAVAAAMWLLSIPFGIWMSRRAPAGSDVLE</sequence>
<feature type="transmembrane region" description="Helical" evidence="13">
    <location>
        <begin position="168"/>
        <end position="196"/>
    </location>
</feature>
<evidence type="ECO:0000256" key="8">
    <source>
        <dbReference type="ARBA" id="ARBA00022989"/>
    </source>
</evidence>
<evidence type="ECO:0000256" key="9">
    <source>
        <dbReference type="ARBA" id="ARBA00023065"/>
    </source>
</evidence>
<keyword evidence="5 13" id="KW-0812">Transmembrane</keyword>
<comment type="similarity">
    <text evidence="2">Belongs to the TMEM175 family.</text>
</comment>
<evidence type="ECO:0000256" key="4">
    <source>
        <dbReference type="ARBA" id="ARBA00022538"/>
    </source>
</evidence>
<dbReference type="PANTHER" id="PTHR31462">
    <property type="entry name" value="ENDOSOMAL/LYSOSOMAL POTASSIUM CHANNEL TMEM175"/>
    <property type="match status" value="1"/>
</dbReference>
<keyword evidence="7" id="KW-0630">Potassium</keyword>
<evidence type="ECO:0000313" key="14">
    <source>
        <dbReference type="EMBL" id="GIG07692.1"/>
    </source>
</evidence>